<reference evidence="1" key="1">
    <citation type="submission" date="2022-12" db="EMBL/GenBank/DDBJ databases">
        <authorList>
            <person name="Webb A."/>
        </authorList>
    </citation>
    <scope>NUCLEOTIDE SEQUENCE</scope>
    <source>
        <strain evidence="1">Hp1</strain>
    </source>
</reference>
<proteinExistence type="predicted"/>
<dbReference type="AlphaFoldDB" id="A0AAV0SX20"/>
<dbReference type="Proteomes" id="UP001162031">
    <property type="component" value="Unassembled WGS sequence"/>
</dbReference>
<accession>A0AAV0SX20</accession>
<dbReference type="EMBL" id="CANTFL010000049">
    <property type="protein sequence ID" value="CAI5710046.1"/>
    <property type="molecule type" value="Genomic_DNA"/>
</dbReference>
<dbReference type="InterPro" id="IPR050357">
    <property type="entry name" value="Arrestin_domain-protein"/>
</dbReference>
<keyword evidence="2" id="KW-1185">Reference proteome</keyword>
<dbReference type="GO" id="GO:0005737">
    <property type="term" value="C:cytoplasm"/>
    <property type="evidence" value="ECO:0007669"/>
    <property type="project" value="TreeGrafter"/>
</dbReference>
<dbReference type="PANTHER" id="PTHR11188:SF17">
    <property type="entry name" value="FI21816P1"/>
    <property type="match status" value="1"/>
</dbReference>
<evidence type="ECO:0008006" key="3">
    <source>
        <dbReference type="Google" id="ProtNLM"/>
    </source>
</evidence>
<comment type="caution">
    <text evidence="1">The sequence shown here is derived from an EMBL/GenBank/DDBJ whole genome shotgun (WGS) entry which is preliminary data.</text>
</comment>
<dbReference type="Gene3D" id="2.60.40.640">
    <property type="match status" value="2"/>
</dbReference>
<gene>
    <name evidence="1" type="ORF">HBR001_LOCUS392</name>
</gene>
<organism evidence="1 2">
    <name type="scientific">Hyaloperonospora brassicae</name>
    <name type="common">Brassica downy mildew</name>
    <name type="synonym">Peronospora brassicae</name>
    <dbReference type="NCBI Taxonomy" id="162125"/>
    <lineage>
        <taxon>Eukaryota</taxon>
        <taxon>Sar</taxon>
        <taxon>Stramenopiles</taxon>
        <taxon>Oomycota</taxon>
        <taxon>Peronosporomycetes</taxon>
        <taxon>Peronosporales</taxon>
        <taxon>Peronosporaceae</taxon>
        <taxon>Hyaloperonospora</taxon>
    </lineage>
</organism>
<dbReference type="GO" id="GO:0015031">
    <property type="term" value="P:protein transport"/>
    <property type="evidence" value="ECO:0007669"/>
    <property type="project" value="TreeGrafter"/>
</dbReference>
<evidence type="ECO:0000313" key="2">
    <source>
        <dbReference type="Proteomes" id="UP001162031"/>
    </source>
</evidence>
<dbReference type="PANTHER" id="PTHR11188">
    <property type="entry name" value="ARRESTIN DOMAIN CONTAINING PROTEIN"/>
    <property type="match status" value="1"/>
</dbReference>
<sequence>MATREAVEGVSGRLRMALDQESFAPGEVLRGVVKLGMLELIEAREPLAVVVQGKEMLSWDEGRDSPVTNAFDQIFLQQKVELSTSAMYEAGEWEYQFELPLPLHLPSSFELLDIYTEAVDRLRVQITYQATVWLRSSSDVVGYLTAAQAFAVHELSTITPPARALEVSASEAVHWLHCIKRGELQLVVTIPKDVYVSGEVVPLQCCVDTTACKTSITSVAVALVEDVVMRNLGDRPDWTLSRVLSTEHFAGLQAGCVRTQATRVELVENEKRSPVNPDVDAHFVQCSHRVIVQCKPWFAQSVVSTAGRESP</sequence>
<protein>
    <recommendedName>
        <fullName evidence="3">Arrestin-like N-terminal domain-containing protein</fullName>
    </recommendedName>
</protein>
<name>A0AAV0SX20_HYABA</name>
<evidence type="ECO:0000313" key="1">
    <source>
        <dbReference type="EMBL" id="CAI5710046.1"/>
    </source>
</evidence>
<dbReference type="InterPro" id="IPR014752">
    <property type="entry name" value="Arrestin-like_C"/>
</dbReference>